<comment type="caution">
    <text evidence="2">The sequence shown here is derived from an EMBL/GenBank/DDBJ whole genome shotgun (WGS) entry which is preliminary data.</text>
</comment>
<dbReference type="RefSeq" id="WP_425544119.1">
    <property type="nucleotide sequence ID" value="NZ_BAAAHH010000011.1"/>
</dbReference>
<evidence type="ECO:0000313" key="2">
    <source>
        <dbReference type="EMBL" id="GAA0951906.1"/>
    </source>
</evidence>
<evidence type="ECO:0000313" key="3">
    <source>
        <dbReference type="Proteomes" id="UP001500665"/>
    </source>
</evidence>
<sequence length="103" mass="11208">MPLIQAWPVTPWPTPAQNWSPRATHRTAGVREPGGQAGRAAQSRARSSSHKRRERSLTPAAADPGERVDAELKNWRILRKIRSGPDNADELIAAVQALVIASA</sequence>
<keyword evidence="3" id="KW-1185">Reference proteome</keyword>
<dbReference type="EMBL" id="BAAAHH010000011">
    <property type="protein sequence ID" value="GAA0951906.1"/>
    <property type="molecule type" value="Genomic_DNA"/>
</dbReference>
<evidence type="ECO:0008006" key="4">
    <source>
        <dbReference type="Google" id="ProtNLM"/>
    </source>
</evidence>
<name>A0ABN1R5L4_9ACTN</name>
<proteinExistence type="predicted"/>
<evidence type="ECO:0000256" key="1">
    <source>
        <dbReference type="SAM" id="MobiDB-lite"/>
    </source>
</evidence>
<reference evidence="2 3" key="1">
    <citation type="journal article" date="2019" name="Int. J. Syst. Evol. Microbiol.">
        <title>The Global Catalogue of Microorganisms (GCM) 10K type strain sequencing project: providing services to taxonomists for standard genome sequencing and annotation.</title>
        <authorList>
            <consortium name="The Broad Institute Genomics Platform"/>
            <consortium name="The Broad Institute Genome Sequencing Center for Infectious Disease"/>
            <person name="Wu L."/>
            <person name="Ma J."/>
        </authorList>
    </citation>
    <scope>NUCLEOTIDE SEQUENCE [LARGE SCALE GENOMIC DNA]</scope>
    <source>
        <strain evidence="2 3">JCM 10696</strain>
    </source>
</reference>
<protein>
    <recommendedName>
        <fullName evidence="4">DUF559 domain-containing protein</fullName>
    </recommendedName>
</protein>
<organism evidence="2 3">
    <name type="scientific">Actinocorallia libanotica</name>
    <dbReference type="NCBI Taxonomy" id="46162"/>
    <lineage>
        <taxon>Bacteria</taxon>
        <taxon>Bacillati</taxon>
        <taxon>Actinomycetota</taxon>
        <taxon>Actinomycetes</taxon>
        <taxon>Streptosporangiales</taxon>
        <taxon>Thermomonosporaceae</taxon>
        <taxon>Actinocorallia</taxon>
    </lineage>
</organism>
<accession>A0ABN1R5L4</accession>
<feature type="region of interest" description="Disordered" evidence="1">
    <location>
        <begin position="1"/>
        <end position="65"/>
    </location>
</feature>
<dbReference type="Proteomes" id="UP001500665">
    <property type="component" value="Unassembled WGS sequence"/>
</dbReference>
<gene>
    <name evidence="2" type="ORF">GCM10009550_32100</name>
</gene>